<evidence type="ECO:0000313" key="1">
    <source>
        <dbReference type="EMBL" id="KAA8574429.1"/>
    </source>
</evidence>
<sequence>MLFVNIISLVRSTNTRYHLASHSIPYHIIPYHTIPILSHTYLSFLFISQPYRFISVFLRRSAGDNALNSINSSTVLFLRFFLISSILSLIPTSTLQSIQLFYHDIYPFTSSRFSSVVSTQRLPIYRPSLQSSITIIPSTSNLLEA</sequence>
<keyword evidence="2" id="KW-1185">Reference proteome</keyword>
<comment type="caution">
    <text evidence="1">The sequence shown here is derived from an EMBL/GenBank/DDBJ whole genome shotgun (WGS) entry which is preliminary data.</text>
</comment>
<reference evidence="1 2" key="1">
    <citation type="submission" date="2019-06" db="EMBL/GenBank/DDBJ databases">
        <title>Genome Sequence of the Brown Rot Fungal Pathogen Monilinia fructicola.</title>
        <authorList>
            <person name="De Miccolis Angelini R.M."/>
            <person name="Landi L."/>
            <person name="Abate D."/>
            <person name="Pollastro S."/>
            <person name="Romanazzi G."/>
            <person name="Faretra F."/>
        </authorList>
    </citation>
    <scope>NUCLEOTIDE SEQUENCE [LARGE SCALE GENOMIC DNA]</scope>
    <source>
        <strain evidence="1 2">Mfrc123</strain>
    </source>
</reference>
<dbReference type="AlphaFoldDB" id="A0A5M9K1Z4"/>
<gene>
    <name evidence="1" type="ORF">EYC84_005897</name>
</gene>
<accession>A0A5M9K1Z4</accession>
<organism evidence="1 2">
    <name type="scientific">Monilinia fructicola</name>
    <name type="common">Brown rot fungus</name>
    <name type="synonym">Ciboria fructicola</name>
    <dbReference type="NCBI Taxonomy" id="38448"/>
    <lineage>
        <taxon>Eukaryota</taxon>
        <taxon>Fungi</taxon>
        <taxon>Dikarya</taxon>
        <taxon>Ascomycota</taxon>
        <taxon>Pezizomycotina</taxon>
        <taxon>Leotiomycetes</taxon>
        <taxon>Helotiales</taxon>
        <taxon>Sclerotiniaceae</taxon>
        <taxon>Monilinia</taxon>
    </lineage>
</organism>
<name>A0A5M9K1Z4_MONFR</name>
<protein>
    <submittedName>
        <fullName evidence="1">Uncharacterized protein</fullName>
    </submittedName>
</protein>
<proteinExistence type="predicted"/>
<evidence type="ECO:0000313" key="2">
    <source>
        <dbReference type="Proteomes" id="UP000322873"/>
    </source>
</evidence>
<dbReference type="EMBL" id="VICG01000003">
    <property type="protein sequence ID" value="KAA8574429.1"/>
    <property type="molecule type" value="Genomic_DNA"/>
</dbReference>
<dbReference type="Proteomes" id="UP000322873">
    <property type="component" value="Unassembled WGS sequence"/>
</dbReference>